<sequence length="103" mass="12165">MIWYLNRLRPYLLSIRFTIRTDCQALIFLNFLISIKQLNRRLRIEYRPGTRMGHVDAFSRMTHIDVQPKSVDAEISEKIEVFTAMTKQEAVRLMQATISDPHV</sequence>
<dbReference type="OrthoDB" id="115435at2759"/>
<keyword evidence="2" id="KW-1185">Reference proteome</keyword>
<evidence type="ECO:0000313" key="1">
    <source>
        <dbReference type="EMBL" id="KAF0769604.1"/>
    </source>
</evidence>
<reference evidence="1 2" key="1">
    <citation type="submission" date="2019-08" db="EMBL/GenBank/DDBJ databases">
        <title>Whole genome of Aphis craccivora.</title>
        <authorList>
            <person name="Voronova N.V."/>
            <person name="Shulinski R.S."/>
            <person name="Bandarenka Y.V."/>
            <person name="Zhorov D.G."/>
            <person name="Warner D."/>
        </authorList>
    </citation>
    <scope>NUCLEOTIDE SEQUENCE [LARGE SCALE GENOMIC DNA]</scope>
    <source>
        <strain evidence="1">180601</strain>
        <tissue evidence="1">Whole Body</tissue>
    </source>
</reference>
<dbReference type="AlphaFoldDB" id="A0A6G0ZF09"/>
<dbReference type="EMBL" id="VUJU01000568">
    <property type="protein sequence ID" value="KAF0769604.1"/>
    <property type="molecule type" value="Genomic_DNA"/>
</dbReference>
<dbReference type="Proteomes" id="UP000478052">
    <property type="component" value="Unassembled WGS sequence"/>
</dbReference>
<comment type="caution">
    <text evidence="1">The sequence shown here is derived from an EMBL/GenBank/DDBJ whole genome shotgun (WGS) entry which is preliminary data.</text>
</comment>
<gene>
    <name evidence="1" type="ORF">FWK35_00009920</name>
</gene>
<evidence type="ECO:0008006" key="3">
    <source>
        <dbReference type="Google" id="ProtNLM"/>
    </source>
</evidence>
<protein>
    <recommendedName>
        <fullName evidence="3">Reverse transcriptase RNase H-like domain-containing protein</fullName>
    </recommendedName>
</protein>
<organism evidence="1 2">
    <name type="scientific">Aphis craccivora</name>
    <name type="common">Cowpea aphid</name>
    <dbReference type="NCBI Taxonomy" id="307492"/>
    <lineage>
        <taxon>Eukaryota</taxon>
        <taxon>Metazoa</taxon>
        <taxon>Ecdysozoa</taxon>
        <taxon>Arthropoda</taxon>
        <taxon>Hexapoda</taxon>
        <taxon>Insecta</taxon>
        <taxon>Pterygota</taxon>
        <taxon>Neoptera</taxon>
        <taxon>Paraneoptera</taxon>
        <taxon>Hemiptera</taxon>
        <taxon>Sternorrhyncha</taxon>
        <taxon>Aphidomorpha</taxon>
        <taxon>Aphidoidea</taxon>
        <taxon>Aphididae</taxon>
        <taxon>Aphidini</taxon>
        <taxon>Aphis</taxon>
        <taxon>Aphis</taxon>
    </lineage>
</organism>
<evidence type="ECO:0000313" key="2">
    <source>
        <dbReference type="Proteomes" id="UP000478052"/>
    </source>
</evidence>
<accession>A0A6G0ZF09</accession>
<proteinExistence type="predicted"/>
<name>A0A6G0ZF09_APHCR</name>